<keyword evidence="4" id="KW-1185">Reference proteome</keyword>
<name>A0ABR4HI77_9EURO</name>
<gene>
    <name evidence="3" type="ORF">BJX63DRAFT_431013</name>
</gene>
<dbReference type="SUPFAM" id="SSF53300">
    <property type="entry name" value="vWA-like"/>
    <property type="match status" value="1"/>
</dbReference>
<evidence type="ECO:0000313" key="4">
    <source>
        <dbReference type="Proteomes" id="UP001610334"/>
    </source>
</evidence>
<comment type="caution">
    <text evidence="3">The sequence shown here is derived from an EMBL/GenBank/DDBJ whole genome shotgun (WGS) entry which is preliminary data.</text>
</comment>
<feature type="region of interest" description="Disordered" evidence="1">
    <location>
        <begin position="87"/>
        <end position="125"/>
    </location>
</feature>
<dbReference type="PROSITE" id="PS50234">
    <property type="entry name" value="VWFA"/>
    <property type="match status" value="1"/>
</dbReference>
<dbReference type="EMBL" id="JBFXLT010000029">
    <property type="protein sequence ID" value="KAL2815194.1"/>
    <property type="molecule type" value="Genomic_DNA"/>
</dbReference>
<feature type="domain" description="VWFA" evidence="2">
    <location>
        <begin position="187"/>
        <end position="380"/>
    </location>
</feature>
<proteinExistence type="predicted"/>
<evidence type="ECO:0000313" key="3">
    <source>
        <dbReference type="EMBL" id="KAL2815194.1"/>
    </source>
</evidence>
<reference evidence="3 4" key="1">
    <citation type="submission" date="2024-07" db="EMBL/GenBank/DDBJ databases">
        <title>Section-level genome sequencing and comparative genomics of Aspergillus sections Usti and Cavernicolus.</title>
        <authorList>
            <consortium name="Lawrence Berkeley National Laboratory"/>
            <person name="Nybo J.L."/>
            <person name="Vesth T.C."/>
            <person name="Theobald S."/>
            <person name="Frisvad J.C."/>
            <person name="Larsen T.O."/>
            <person name="Kjaerboelling I."/>
            <person name="Rothschild-Mancinelli K."/>
            <person name="Lyhne E.K."/>
            <person name="Kogle M.E."/>
            <person name="Barry K."/>
            <person name="Clum A."/>
            <person name="Na H."/>
            <person name="Ledsgaard L."/>
            <person name="Lin J."/>
            <person name="Lipzen A."/>
            <person name="Kuo A."/>
            <person name="Riley R."/>
            <person name="Mondo S."/>
            <person name="Labutti K."/>
            <person name="Haridas S."/>
            <person name="Pangalinan J."/>
            <person name="Salamov A.A."/>
            <person name="Simmons B.A."/>
            <person name="Magnuson J.K."/>
            <person name="Chen J."/>
            <person name="Drula E."/>
            <person name="Henrissat B."/>
            <person name="Wiebenga A."/>
            <person name="Lubbers R.J."/>
            <person name="Gomes A.C."/>
            <person name="Makela M.R."/>
            <person name="Stajich J."/>
            <person name="Grigoriev I.V."/>
            <person name="Mortensen U.H."/>
            <person name="De Vries R.P."/>
            <person name="Baker S.E."/>
            <person name="Andersen M.R."/>
        </authorList>
    </citation>
    <scope>NUCLEOTIDE SEQUENCE [LARGE SCALE GENOMIC DNA]</scope>
    <source>
        <strain evidence="3 4">CBS 588.65</strain>
    </source>
</reference>
<dbReference type="Proteomes" id="UP001610334">
    <property type="component" value="Unassembled WGS sequence"/>
</dbReference>
<dbReference type="PANTHER" id="PTHR34706:SF2">
    <property type="entry name" value="RFEF"/>
    <property type="match status" value="1"/>
</dbReference>
<dbReference type="PANTHER" id="PTHR34706">
    <property type="entry name" value="SLR1338 PROTEIN"/>
    <property type="match status" value="1"/>
</dbReference>
<dbReference type="CDD" id="cd00198">
    <property type="entry name" value="vWFA"/>
    <property type="match status" value="1"/>
</dbReference>
<accession>A0ABR4HI77</accession>
<evidence type="ECO:0000256" key="1">
    <source>
        <dbReference type="SAM" id="MobiDB-lite"/>
    </source>
</evidence>
<protein>
    <recommendedName>
        <fullName evidence="2">VWFA domain-containing protein</fullName>
    </recommendedName>
</protein>
<evidence type="ECO:0000259" key="2">
    <source>
        <dbReference type="PROSITE" id="PS50234"/>
    </source>
</evidence>
<dbReference type="Pfam" id="PF00092">
    <property type="entry name" value="VWA"/>
    <property type="match status" value="1"/>
</dbReference>
<organism evidence="3 4">
    <name type="scientific">Aspergillus granulosus</name>
    <dbReference type="NCBI Taxonomy" id="176169"/>
    <lineage>
        <taxon>Eukaryota</taxon>
        <taxon>Fungi</taxon>
        <taxon>Dikarya</taxon>
        <taxon>Ascomycota</taxon>
        <taxon>Pezizomycotina</taxon>
        <taxon>Eurotiomycetes</taxon>
        <taxon>Eurotiomycetidae</taxon>
        <taxon>Eurotiales</taxon>
        <taxon>Aspergillaceae</taxon>
        <taxon>Aspergillus</taxon>
        <taxon>Aspergillus subgen. Nidulantes</taxon>
    </lineage>
</organism>
<sequence length="389" mass="44189">MSKPHNDSPEQILPGLLERLATVGLRPQMIKIIKGKLALNIKREWLKLPPIARHQAYKAVQSKYRRPTLDLVRKIVEHLRDALELETKEDEARRGWRGPTGGPKGTWTKYAPELQPPEGPQDGPETAEQFLAYYEDFLSKNLGRLQFSDELKRTLAQRAEDVRKELMDQYGLTAPEVASLTTVSFYDIFFLCDNSGSMRFGNRMDAMVETLQRVCFWATMIEPSGISLRFLTHRDDDKGQFDNLTDTEKIDDLLAGVKLGGPTELGTMLRRKVILPLEERAQTHGGRIKPRIVIIITDGEPTREYKDRLRDVMYEIKTAPNGLATTFGSAVTVFLVARVGNDDKASIFLRDLRKDPKLCSMVYVFDQPLDDVLETLVQHAGKKAYETLV</sequence>
<dbReference type="InterPro" id="IPR002035">
    <property type="entry name" value="VWF_A"/>
</dbReference>
<dbReference type="InterPro" id="IPR036465">
    <property type="entry name" value="vWFA_dom_sf"/>
</dbReference>
<dbReference type="Gene3D" id="3.40.50.410">
    <property type="entry name" value="von Willebrand factor, type A domain"/>
    <property type="match status" value="1"/>
</dbReference>